<dbReference type="PROSITE" id="PS50222">
    <property type="entry name" value="EF_HAND_2"/>
    <property type="match status" value="1"/>
</dbReference>
<evidence type="ECO:0000256" key="1">
    <source>
        <dbReference type="SAM" id="MobiDB-lite"/>
    </source>
</evidence>
<feature type="domain" description="EF-hand" evidence="3">
    <location>
        <begin position="27"/>
        <end position="62"/>
    </location>
</feature>
<evidence type="ECO:0000259" key="3">
    <source>
        <dbReference type="PROSITE" id="PS50222"/>
    </source>
</evidence>
<keyword evidence="5" id="KW-1185">Reference proteome</keyword>
<dbReference type="GO" id="GO:0005509">
    <property type="term" value="F:calcium ion binding"/>
    <property type="evidence" value="ECO:0007669"/>
    <property type="project" value="InterPro"/>
</dbReference>
<comment type="caution">
    <text evidence="4">The sequence shown here is derived from an EMBL/GenBank/DDBJ whole genome shotgun (WGS) entry which is preliminary data.</text>
</comment>
<reference evidence="4" key="1">
    <citation type="submission" date="2020-06" db="EMBL/GenBank/DDBJ databases">
        <authorList>
            <consortium name="Plant Systems Biology data submission"/>
        </authorList>
    </citation>
    <scope>NUCLEOTIDE SEQUENCE</scope>
    <source>
        <strain evidence="4">D6</strain>
    </source>
</reference>
<organism evidence="4 5">
    <name type="scientific">Seminavis robusta</name>
    <dbReference type="NCBI Taxonomy" id="568900"/>
    <lineage>
        <taxon>Eukaryota</taxon>
        <taxon>Sar</taxon>
        <taxon>Stramenopiles</taxon>
        <taxon>Ochrophyta</taxon>
        <taxon>Bacillariophyta</taxon>
        <taxon>Bacillariophyceae</taxon>
        <taxon>Bacillariophycidae</taxon>
        <taxon>Naviculales</taxon>
        <taxon>Naviculaceae</taxon>
        <taxon>Seminavis</taxon>
    </lineage>
</organism>
<protein>
    <recommendedName>
        <fullName evidence="3">EF-hand domain-containing protein</fullName>
    </recommendedName>
</protein>
<keyword evidence="2" id="KW-0472">Membrane</keyword>
<keyword evidence="2" id="KW-0812">Transmembrane</keyword>
<feature type="compositionally biased region" description="Basic and acidic residues" evidence="1">
    <location>
        <begin position="246"/>
        <end position="255"/>
    </location>
</feature>
<dbReference type="EMBL" id="CAICTM010000522">
    <property type="protein sequence ID" value="CAB9512197.1"/>
    <property type="molecule type" value="Genomic_DNA"/>
</dbReference>
<feature type="transmembrane region" description="Helical" evidence="2">
    <location>
        <begin position="295"/>
        <end position="319"/>
    </location>
</feature>
<sequence length="327" mass="34980">MAETRDSDRGRGRLSTVSMKYDKSRKGYLSDSQKAARDADADGKGYLTAEEAAALAKKCLMQSTTTTNDPPAIIQEFITTAAVPVVSARPIMAHHNQTSATPLISCRMVPDPSERGLGRISLGTTNPNVDTATTTTTGTTASRVTFHARTIATNTVSSSNNNAAPVSITVPCSPAGGVWSPSMIHLKTEAVNDCETDDDAPISVVVPVSMPPPPDEKPKGPTIHTTMDREKEAVGLERPVSVPAPPDEKQERGVDTEAPLEPTETDNDDVSNSNNEHQEDSNVILSCQVSRRSHWVIASTALVLIAIVATVVVMFAVYITMDLRKEM</sequence>
<proteinExistence type="predicted"/>
<feature type="region of interest" description="Disordered" evidence="1">
    <location>
        <begin position="205"/>
        <end position="224"/>
    </location>
</feature>
<dbReference type="Proteomes" id="UP001153069">
    <property type="component" value="Unassembled WGS sequence"/>
</dbReference>
<evidence type="ECO:0000313" key="4">
    <source>
        <dbReference type="EMBL" id="CAB9512197.1"/>
    </source>
</evidence>
<feature type="region of interest" description="Disordered" evidence="1">
    <location>
        <begin position="1"/>
        <end position="42"/>
    </location>
</feature>
<name>A0A9N8E0H3_9STRA</name>
<feature type="region of interest" description="Disordered" evidence="1">
    <location>
        <begin position="232"/>
        <end position="280"/>
    </location>
</feature>
<evidence type="ECO:0000313" key="5">
    <source>
        <dbReference type="Proteomes" id="UP001153069"/>
    </source>
</evidence>
<gene>
    <name evidence="4" type="ORF">SEMRO_523_G159830.1</name>
</gene>
<evidence type="ECO:0000256" key="2">
    <source>
        <dbReference type="SAM" id="Phobius"/>
    </source>
</evidence>
<accession>A0A9N8E0H3</accession>
<feature type="compositionally biased region" description="Polar residues" evidence="1">
    <location>
        <begin position="270"/>
        <end position="280"/>
    </location>
</feature>
<dbReference type="InterPro" id="IPR002048">
    <property type="entry name" value="EF_hand_dom"/>
</dbReference>
<feature type="compositionally biased region" description="Basic and acidic residues" evidence="1">
    <location>
        <begin position="1"/>
        <end position="11"/>
    </location>
</feature>
<dbReference type="AlphaFoldDB" id="A0A9N8E0H3"/>
<keyword evidence="2" id="KW-1133">Transmembrane helix</keyword>